<comment type="similarity">
    <text evidence="2">Belongs to the Tom22 family.</text>
</comment>
<organism evidence="13 14">
    <name type="scientific">Lineolata rhizophorae</name>
    <dbReference type="NCBI Taxonomy" id="578093"/>
    <lineage>
        <taxon>Eukaryota</taxon>
        <taxon>Fungi</taxon>
        <taxon>Dikarya</taxon>
        <taxon>Ascomycota</taxon>
        <taxon>Pezizomycotina</taxon>
        <taxon>Dothideomycetes</taxon>
        <taxon>Dothideomycetes incertae sedis</taxon>
        <taxon>Lineolatales</taxon>
        <taxon>Lineolataceae</taxon>
        <taxon>Lineolata</taxon>
    </lineage>
</organism>
<protein>
    <submittedName>
        <fullName evidence="13">Mitochondrial outer membrane translocase complex, subunit Tom22</fullName>
    </submittedName>
</protein>
<evidence type="ECO:0000256" key="3">
    <source>
        <dbReference type="ARBA" id="ARBA00022448"/>
    </source>
</evidence>
<accession>A0A6A6PEE6</accession>
<evidence type="ECO:0000256" key="8">
    <source>
        <dbReference type="ARBA" id="ARBA00023010"/>
    </source>
</evidence>
<keyword evidence="6" id="KW-0653">Protein transport</keyword>
<evidence type="ECO:0000256" key="7">
    <source>
        <dbReference type="ARBA" id="ARBA00022989"/>
    </source>
</evidence>
<dbReference type="GO" id="GO:0005741">
    <property type="term" value="C:mitochondrial outer membrane"/>
    <property type="evidence" value="ECO:0007669"/>
    <property type="project" value="UniProtKB-SubCell"/>
</dbReference>
<evidence type="ECO:0000313" key="13">
    <source>
        <dbReference type="EMBL" id="KAF2462137.1"/>
    </source>
</evidence>
<feature type="region of interest" description="Disordered" evidence="12">
    <location>
        <begin position="1"/>
        <end position="42"/>
    </location>
</feature>
<evidence type="ECO:0000256" key="9">
    <source>
        <dbReference type="ARBA" id="ARBA00023128"/>
    </source>
</evidence>
<dbReference type="InterPro" id="IPR005683">
    <property type="entry name" value="Tom22"/>
</dbReference>
<evidence type="ECO:0000256" key="10">
    <source>
        <dbReference type="ARBA" id="ARBA00023136"/>
    </source>
</evidence>
<keyword evidence="8" id="KW-0811">Translocation</keyword>
<dbReference type="OrthoDB" id="10016939at2759"/>
<dbReference type="CDD" id="cd22884">
    <property type="entry name" value="TOM22"/>
    <property type="match status" value="1"/>
</dbReference>
<dbReference type="PANTHER" id="PTHR12504">
    <property type="entry name" value="MITOCHONDRIAL IMPORT RECEPTOR SUBUNIT TOM22"/>
    <property type="match status" value="1"/>
</dbReference>
<evidence type="ECO:0000256" key="4">
    <source>
        <dbReference type="ARBA" id="ARBA00022692"/>
    </source>
</evidence>
<keyword evidence="4" id="KW-0812">Transmembrane</keyword>
<evidence type="ECO:0000256" key="2">
    <source>
        <dbReference type="ARBA" id="ARBA00009874"/>
    </source>
</evidence>
<gene>
    <name evidence="13" type="ORF">BDY21DRAFT_295738</name>
</gene>
<proteinExistence type="inferred from homology"/>
<keyword evidence="11" id="KW-0675">Receptor</keyword>
<dbReference type="Pfam" id="PF04281">
    <property type="entry name" value="Tom22"/>
    <property type="match status" value="1"/>
</dbReference>
<keyword evidence="5" id="KW-1000">Mitochondrion outer membrane</keyword>
<feature type="compositionally biased region" description="Acidic residues" evidence="12">
    <location>
        <begin position="22"/>
        <end position="36"/>
    </location>
</feature>
<dbReference type="PANTHER" id="PTHR12504:SF0">
    <property type="entry name" value="MITOCHONDRIAL IMPORT RECEPTOR SUBUNIT TOM22 HOMOLOG"/>
    <property type="match status" value="1"/>
</dbReference>
<keyword evidence="14" id="KW-1185">Reference proteome</keyword>
<sequence>MVKLEEVPDEELNATQPGPAQAEDEGDWESDSESDVSETSSLADETLYDRLAALQDIVPPTHRRRLTAAVSGTRSWLGWAARIGGKGLWVVSSSALLLGVPWALAYAEEQQMQEMEREMAMQKRENEVLAPGVQTAQQQGARPAL</sequence>
<keyword evidence="3" id="KW-0813">Transport</keyword>
<dbReference type="Proteomes" id="UP000799766">
    <property type="component" value="Unassembled WGS sequence"/>
</dbReference>
<reference evidence="13" key="1">
    <citation type="journal article" date="2020" name="Stud. Mycol.">
        <title>101 Dothideomycetes genomes: a test case for predicting lifestyles and emergence of pathogens.</title>
        <authorList>
            <person name="Haridas S."/>
            <person name="Albert R."/>
            <person name="Binder M."/>
            <person name="Bloem J."/>
            <person name="Labutti K."/>
            <person name="Salamov A."/>
            <person name="Andreopoulos B."/>
            <person name="Baker S."/>
            <person name="Barry K."/>
            <person name="Bills G."/>
            <person name="Bluhm B."/>
            <person name="Cannon C."/>
            <person name="Castanera R."/>
            <person name="Culley D."/>
            <person name="Daum C."/>
            <person name="Ezra D."/>
            <person name="Gonzalez J."/>
            <person name="Henrissat B."/>
            <person name="Kuo A."/>
            <person name="Liang C."/>
            <person name="Lipzen A."/>
            <person name="Lutzoni F."/>
            <person name="Magnuson J."/>
            <person name="Mondo S."/>
            <person name="Nolan M."/>
            <person name="Ohm R."/>
            <person name="Pangilinan J."/>
            <person name="Park H.-J."/>
            <person name="Ramirez L."/>
            <person name="Alfaro M."/>
            <person name="Sun H."/>
            <person name="Tritt A."/>
            <person name="Yoshinaga Y."/>
            <person name="Zwiers L.-H."/>
            <person name="Turgeon B."/>
            <person name="Goodwin S."/>
            <person name="Spatafora J."/>
            <person name="Crous P."/>
            <person name="Grigoriev I."/>
        </authorList>
    </citation>
    <scope>NUCLEOTIDE SEQUENCE</scope>
    <source>
        <strain evidence="13">ATCC 16933</strain>
    </source>
</reference>
<evidence type="ECO:0000256" key="12">
    <source>
        <dbReference type="SAM" id="MobiDB-lite"/>
    </source>
</evidence>
<evidence type="ECO:0000256" key="5">
    <source>
        <dbReference type="ARBA" id="ARBA00022787"/>
    </source>
</evidence>
<dbReference type="AlphaFoldDB" id="A0A6A6PEE6"/>
<keyword evidence="7" id="KW-1133">Transmembrane helix</keyword>
<comment type="subcellular location">
    <subcellularLocation>
        <location evidence="1">Mitochondrion outer membrane</location>
        <topology evidence="1">Single-pass membrane protein</topology>
    </subcellularLocation>
</comment>
<dbReference type="EMBL" id="MU001670">
    <property type="protein sequence ID" value="KAF2462137.1"/>
    <property type="molecule type" value="Genomic_DNA"/>
</dbReference>
<evidence type="ECO:0000313" key="14">
    <source>
        <dbReference type="Proteomes" id="UP000799766"/>
    </source>
</evidence>
<evidence type="ECO:0000256" key="6">
    <source>
        <dbReference type="ARBA" id="ARBA00022927"/>
    </source>
</evidence>
<name>A0A6A6PEE6_9PEZI</name>
<keyword evidence="10" id="KW-0472">Membrane</keyword>
<keyword evidence="9" id="KW-0496">Mitochondrion</keyword>
<evidence type="ECO:0000256" key="11">
    <source>
        <dbReference type="ARBA" id="ARBA00023170"/>
    </source>
</evidence>
<evidence type="ECO:0000256" key="1">
    <source>
        <dbReference type="ARBA" id="ARBA00004572"/>
    </source>
</evidence>
<dbReference type="GO" id="GO:0006886">
    <property type="term" value="P:intracellular protein transport"/>
    <property type="evidence" value="ECO:0007669"/>
    <property type="project" value="InterPro"/>
</dbReference>